<feature type="region of interest" description="Disordered" evidence="1">
    <location>
        <begin position="643"/>
        <end position="713"/>
    </location>
</feature>
<reference evidence="3 4" key="1">
    <citation type="journal article" date="2011" name="Proc. Natl. Acad. Sci. U.S.A.">
        <title>Evolutionary erosion of yeast sex chromosomes by mating-type switching accidents.</title>
        <authorList>
            <person name="Gordon J.L."/>
            <person name="Armisen D."/>
            <person name="Proux-Wera E."/>
            <person name="Oheigeartaigh S.S."/>
            <person name="Byrne K.P."/>
            <person name="Wolfe K.H."/>
        </authorList>
    </citation>
    <scope>NUCLEOTIDE SEQUENCE [LARGE SCALE GENOMIC DNA]</scope>
    <source>
        <strain evidence="4">ATCC 22294 / BCRC 22015 / CBS 2517 / CECT 1963 / NBRC 1671 / NRRL Y-8276</strain>
    </source>
</reference>
<evidence type="ECO:0000313" key="4">
    <source>
        <dbReference type="Proteomes" id="UP000005220"/>
    </source>
</evidence>
<evidence type="ECO:0000259" key="2">
    <source>
        <dbReference type="PROSITE" id="PS50011"/>
    </source>
</evidence>
<dbReference type="InterPro" id="IPR011009">
    <property type="entry name" value="Kinase-like_dom_sf"/>
</dbReference>
<proteinExistence type="predicted"/>
<dbReference type="SUPFAM" id="SSF56112">
    <property type="entry name" value="Protein kinase-like (PK-like)"/>
    <property type="match status" value="1"/>
</dbReference>
<dbReference type="InterPro" id="IPR051177">
    <property type="entry name" value="CIK-Related_Protein"/>
</dbReference>
<dbReference type="AlphaFoldDB" id="H2AS60"/>
<evidence type="ECO:0000256" key="1">
    <source>
        <dbReference type="SAM" id="MobiDB-lite"/>
    </source>
</evidence>
<dbReference type="HOGENOM" id="CLU_008724_3_0_1"/>
<dbReference type="InParanoid" id="H2AS60"/>
<dbReference type="InterPro" id="IPR000719">
    <property type="entry name" value="Prot_kinase_dom"/>
</dbReference>
<dbReference type="GeneID" id="13885129"/>
<dbReference type="Pfam" id="PF00069">
    <property type="entry name" value="Pkinase"/>
    <property type="match status" value="1"/>
</dbReference>
<dbReference type="FunCoup" id="H2AS60">
    <property type="interactions" value="911"/>
</dbReference>
<protein>
    <recommendedName>
        <fullName evidence="2">Protein kinase domain-containing protein</fullName>
    </recommendedName>
</protein>
<dbReference type="KEGG" id="kaf:KAFR_0C02170"/>
<dbReference type="GO" id="GO:0005759">
    <property type="term" value="C:mitochondrial matrix"/>
    <property type="evidence" value="ECO:0007669"/>
    <property type="project" value="EnsemblFungi"/>
</dbReference>
<accession>H2AS60</accession>
<dbReference type="GO" id="GO:0004672">
    <property type="term" value="F:protein kinase activity"/>
    <property type="evidence" value="ECO:0007669"/>
    <property type="project" value="InterPro"/>
</dbReference>
<feature type="region of interest" description="Disordered" evidence="1">
    <location>
        <begin position="770"/>
        <end position="797"/>
    </location>
</feature>
<organism evidence="3 4">
    <name type="scientific">Kazachstania africana (strain ATCC 22294 / BCRC 22015 / CBS 2517 / CECT 1963 / NBRC 1671 / NRRL Y-8276)</name>
    <name type="common">Yeast</name>
    <name type="synonym">Kluyveromyces africanus</name>
    <dbReference type="NCBI Taxonomy" id="1071382"/>
    <lineage>
        <taxon>Eukaryota</taxon>
        <taxon>Fungi</taxon>
        <taxon>Dikarya</taxon>
        <taxon>Ascomycota</taxon>
        <taxon>Saccharomycotina</taxon>
        <taxon>Saccharomycetes</taxon>
        <taxon>Saccharomycetales</taxon>
        <taxon>Saccharomycetaceae</taxon>
        <taxon>Kazachstania</taxon>
    </lineage>
</organism>
<dbReference type="GO" id="GO:0005524">
    <property type="term" value="F:ATP binding"/>
    <property type="evidence" value="ECO:0007669"/>
    <property type="project" value="InterPro"/>
</dbReference>
<dbReference type="SUPFAM" id="SSF48371">
    <property type="entry name" value="ARM repeat"/>
    <property type="match status" value="1"/>
</dbReference>
<keyword evidence="4" id="KW-1185">Reference proteome</keyword>
<dbReference type="Gene3D" id="3.30.200.20">
    <property type="entry name" value="Phosphorylase Kinase, domain 1"/>
    <property type="match status" value="1"/>
</dbReference>
<feature type="domain" description="Protein kinase" evidence="2">
    <location>
        <begin position="1"/>
        <end position="326"/>
    </location>
</feature>
<dbReference type="RefSeq" id="XP_003956345.1">
    <property type="nucleotide sequence ID" value="XM_003956296.1"/>
</dbReference>
<gene>
    <name evidence="3" type="primary">KAFR0C02170</name>
    <name evidence="3" type="ORF">KAFR_0C02170</name>
</gene>
<name>H2AS60_KAZAF</name>
<dbReference type="InterPro" id="IPR011989">
    <property type="entry name" value="ARM-like"/>
</dbReference>
<dbReference type="PANTHER" id="PTHR12984">
    <property type="entry name" value="SCY1-RELATED S/T PROTEIN KINASE-LIKE"/>
    <property type="match status" value="1"/>
</dbReference>
<dbReference type="OrthoDB" id="79687at2759"/>
<dbReference type="Gene3D" id="1.25.10.10">
    <property type="entry name" value="Leucine-rich Repeat Variant"/>
    <property type="match status" value="1"/>
</dbReference>
<feature type="compositionally biased region" description="Basic and acidic residues" evidence="1">
    <location>
        <begin position="649"/>
        <end position="659"/>
    </location>
</feature>
<dbReference type="Proteomes" id="UP000005220">
    <property type="component" value="Chromosome 3"/>
</dbReference>
<dbReference type="InterPro" id="IPR016024">
    <property type="entry name" value="ARM-type_fold"/>
</dbReference>
<dbReference type="PANTHER" id="PTHR12984:SF6">
    <property type="entry name" value="SCY1-LIKE PROTEIN 2"/>
    <property type="match status" value="1"/>
</dbReference>
<dbReference type="eggNOG" id="KOG2137">
    <property type="taxonomic scope" value="Eukaryota"/>
</dbReference>
<dbReference type="Gene3D" id="1.10.510.10">
    <property type="entry name" value="Transferase(Phosphotransferase) domain 1"/>
    <property type="match status" value="1"/>
</dbReference>
<feature type="compositionally biased region" description="Polar residues" evidence="1">
    <location>
        <begin position="669"/>
        <end position="697"/>
    </location>
</feature>
<dbReference type="SMART" id="SM00220">
    <property type="entry name" value="S_TKc"/>
    <property type="match status" value="1"/>
</dbReference>
<dbReference type="CDD" id="cd14011">
    <property type="entry name" value="PK_SCY1_like"/>
    <property type="match status" value="1"/>
</dbReference>
<evidence type="ECO:0000313" key="3">
    <source>
        <dbReference type="EMBL" id="CCF57210.1"/>
    </source>
</evidence>
<dbReference type="PROSITE" id="PS50011">
    <property type="entry name" value="PROTEIN_KINASE_DOM"/>
    <property type="match status" value="1"/>
</dbReference>
<sequence>MMFWSSKSGINSKYSFSSSPTFTADPWSVYTGRPKSSNSSSSLSKVSIFMFDKKKYENYLLNYGIIKSKHSSHDKQLLEEGYNILRTQVSNLAKLKHPNILALIEPLEEHSKNFLFVTEYVTGSLESVFKSEDDEEQDFLRGHIKDDIIVHRGILQIVQGLEFIHNRATSVHLNIQPKSIFINENSDWKLSGLGHLIKLPQGTNTSEYFLPQYDPRIPQFMILNLNYTAPEIVFENTISCKNDYFSLGLLINFLYSGKNDIINAENSSSQYRSEYTKFERKISTMSWDNCFNKLPSKLQQLMPKLMNRDIYSRYDNITEFLDSEFFQDPLLKTINFLDDLPTKSTEEKLVFLEGLIQLLPQFPATLLQRKFLPILLELLSQLCSDKITDSRCISKDLEIILTVGSNLSQLTFQEKVFPTLNQKDRFKILLENATVTLIDNLEILKEKIKKSSFLDNILIPIMNYVLDKLEGENAVMPQEKLLFQVDILLETLDFPSVKKIFLPLLSKLFTKTTSLTVKTSCVGCFETLVKKKAIDGYTCSEEVLPLFRVMKTRDPRILSKSFELFECTPTIIKDEVVLVEQLLPLMWNYSMASTLRVSEYNKFTTSINKLTSDIQRQHVAKLNNKGDDLESMNSSKAFNKIIESQPVAKPKDLDNDASKKLGIPAIQPTRKTSSPVGNTKPSILTPKPRSTTFNATPSGPVAQPRQSILTPRKTAGAKPLVFTKGVANTSKRATTTSEQASNSYDDFADFVSSPSPSLAPAPVQETITTKNISDVTRNDKSLPPGFSASLLQPNRKA</sequence>
<dbReference type="EMBL" id="HE650823">
    <property type="protein sequence ID" value="CCF57210.1"/>
    <property type="molecule type" value="Genomic_DNA"/>
</dbReference>